<dbReference type="GO" id="GO:0034399">
    <property type="term" value="C:nuclear periphery"/>
    <property type="evidence" value="ECO:0007669"/>
    <property type="project" value="TreeGrafter"/>
</dbReference>
<dbReference type="AlphaFoldDB" id="A0A0L0GF18"/>
<evidence type="ECO:0000256" key="4">
    <source>
        <dbReference type="ARBA" id="ARBA00022786"/>
    </source>
</evidence>
<evidence type="ECO:0000313" key="9">
    <source>
        <dbReference type="EMBL" id="KNC87567.1"/>
    </source>
</evidence>
<dbReference type="GeneID" id="25900836"/>
<evidence type="ECO:0000256" key="2">
    <source>
        <dbReference type="ARBA" id="ARBA00022618"/>
    </source>
</evidence>
<keyword evidence="5" id="KW-0131">Cell cycle</keyword>
<reference evidence="9 10" key="1">
    <citation type="submission" date="2011-02" db="EMBL/GenBank/DDBJ databases">
        <title>The Genome Sequence of Sphaeroforma arctica JP610.</title>
        <authorList>
            <consortium name="The Broad Institute Genome Sequencing Platform"/>
            <person name="Russ C."/>
            <person name="Cuomo C."/>
            <person name="Young S.K."/>
            <person name="Zeng Q."/>
            <person name="Gargeya S."/>
            <person name="Alvarado L."/>
            <person name="Berlin A."/>
            <person name="Chapman S.B."/>
            <person name="Chen Z."/>
            <person name="Freedman E."/>
            <person name="Gellesch M."/>
            <person name="Goldberg J."/>
            <person name="Griggs A."/>
            <person name="Gujja S."/>
            <person name="Heilman E."/>
            <person name="Heiman D."/>
            <person name="Howarth C."/>
            <person name="Mehta T."/>
            <person name="Neiman D."/>
            <person name="Pearson M."/>
            <person name="Roberts A."/>
            <person name="Saif S."/>
            <person name="Shea T."/>
            <person name="Shenoy N."/>
            <person name="Sisk P."/>
            <person name="Stolte C."/>
            <person name="Sykes S."/>
            <person name="White J."/>
            <person name="Yandava C."/>
            <person name="Burger G."/>
            <person name="Gray M.W."/>
            <person name="Holland P.W.H."/>
            <person name="King N."/>
            <person name="Lang F.B.F."/>
            <person name="Roger A.J."/>
            <person name="Ruiz-Trillo I."/>
            <person name="Haas B."/>
            <person name="Nusbaum C."/>
            <person name="Birren B."/>
        </authorList>
    </citation>
    <scope>NUCLEOTIDE SEQUENCE [LARGE SCALE GENOMIC DNA]</scope>
    <source>
        <strain evidence="9 10">JP610</strain>
    </source>
</reference>
<dbReference type="eggNOG" id="KOG4640">
    <property type="taxonomic scope" value="Eukaryota"/>
</dbReference>
<dbReference type="Pfam" id="PF12896">
    <property type="entry name" value="ANAPC4"/>
    <property type="match status" value="1"/>
</dbReference>
<dbReference type="PANTHER" id="PTHR13260">
    <property type="entry name" value="ANAPHASE PROMOTING COMPLEX SUBUNIT 4 APC4"/>
    <property type="match status" value="1"/>
</dbReference>
<sequence>MEQKAFEQANDFALEKECTLGSQVECAGIQWCPTMDIAAIALVESRVQLLRFSGQKLWTTASKGETVQVTALRWRPDGKVLCVGYDNGQVDLLDVETGATLYNMNVQDKDGQHTNESDTDNTPDTINESEPAEYFVTCLDWVTEEGAPTSIIEAGTASATALANQALSRGVGSHRGTEGGETLGTGCDCMCHIGPSYANGREEEGDHAEQFADLTSTCTRTLPPLFGISECCVKDVSMYTSTDRRPASAYLDVLVLGLNSGTVSFYAKGLLSLGSICVGGKGCVSGGIHSVRLGSDLSTLVATVAQTDKRHAREIFRQDSNASGTAEEALSSSSLYEANASVDAARTIEKRNTSTRTNSNDKTYTDIDTLTGTNDHTDMNTVIGAETGGGIGTHAGPNTSDVRGLDHNDTLDEALEMLTLVVVDVRAIGRRREALRTLAAAYSHCIALEDRAWGNFQSMEKSWEGLVHEFGQRLERYEQQQLGPTEDIGTQLLRLLTLGIAPDTLQHLLLHDLNEAETRKMAISMEQSYSAILRFAVNPMFGTSLAMLRQAVHLIGYARKRDHAYTRVGVSEVTCVAAVQAATGVCMKTSELIAVVHQARNQFKQFFMWLWVNILKLKEKTVPKNYLRHNTEQAVGQFLRSHIQTGRRRKTDNSICKDEIGDLKNSTSAGAGAKSGSGGGRSQFMEETVGQYFVNQPLTIPAGRSGPDAMRVGMFSCAYMHCCVCLSC</sequence>
<organism evidence="9 10">
    <name type="scientific">Sphaeroforma arctica JP610</name>
    <dbReference type="NCBI Taxonomy" id="667725"/>
    <lineage>
        <taxon>Eukaryota</taxon>
        <taxon>Ichthyosporea</taxon>
        <taxon>Ichthyophonida</taxon>
        <taxon>Sphaeroforma</taxon>
    </lineage>
</organism>
<proteinExistence type="predicted"/>
<gene>
    <name evidence="9" type="ORF">SARC_00332</name>
</gene>
<evidence type="ECO:0000256" key="5">
    <source>
        <dbReference type="ARBA" id="ARBA00023306"/>
    </source>
</evidence>
<feature type="domain" description="Anaphase-promoting complex subunit 4-like WD40" evidence="7">
    <location>
        <begin position="30"/>
        <end position="142"/>
    </location>
</feature>
<feature type="compositionally biased region" description="Basic and acidic residues" evidence="6">
    <location>
        <begin position="107"/>
        <end position="116"/>
    </location>
</feature>
<accession>A0A0L0GF18</accession>
<dbReference type="Pfam" id="PF12894">
    <property type="entry name" value="ANAPC4_WD40"/>
    <property type="match status" value="1"/>
</dbReference>
<protein>
    <recommendedName>
        <fullName evidence="1">Anaphase-promoting complex subunit 4</fullName>
    </recommendedName>
</protein>
<dbReference type="OrthoDB" id="2110451at2759"/>
<keyword evidence="4" id="KW-0833">Ubl conjugation pathway</keyword>
<dbReference type="InterPro" id="IPR024789">
    <property type="entry name" value="APC4"/>
</dbReference>
<name>A0A0L0GF18_9EUKA</name>
<keyword evidence="10" id="KW-1185">Reference proteome</keyword>
<dbReference type="InterPro" id="IPR015943">
    <property type="entry name" value="WD40/YVTN_repeat-like_dom_sf"/>
</dbReference>
<evidence type="ECO:0000259" key="8">
    <source>
        <dbReference type="Pfam" id="PF12896"/>
    </source>
</evidence>
<dbReference type="SUPFAM" id="SSF50978">
    <property type="entry name" value="WD40 repeat-like"/>
    <property type="match status" value="1"/>
</dbReference>
<evidence type="ECO:0000256" key="3">
    <source>
        <dbReference type="ARBA" id="ARBA00022776"/>
    </source>
</evidence>
<keyword evidence="2" id="KW-0132">Cell division</keyword>
<dbReference type="GO" id="GO:0051301">
    <property type="term" value="P:cell division"/>
    <property type="evidence" value="ECO:0007669"/>
    <property type="project" value="UniProtKB-KW"/>
</dbReference>
<dbReference type="STRING" id="667725.A0A0L0GF18"/>
<evidence type="ECO:0000256" key="1">
    <source>
        <dbReference type="ARBA" id="ARBA00016067"/>
    </source>
</evidence>
<dbReference type="PANTHER" id="PTHR13260:SF0">
    <property type="entry name" value="ANAPHASE-PROMOTING COMPLEX SUBUNIT 4"/>
    <property type="match status" value="1"/>
</dbReference>
<dbReference type="GO" id="GO:0005680">
    <property type="term" value="C:anaphase-promoting complex"/>
    <property type="evidence" value="ECO:0007669"/>
    <property type="project" value="InterPro"/>
</dbReference>
<dbReference type="Proteomes" id="UP000054560">
    <property type="component" value="Unassembled WGS sequence"/>
</dbReference>
<dbReference type="InterPro" id="IPR024790">
    <property type="entry name" value="APC4_long_dom"/>
</dbReference>
<dbReference type="Gene3D" id="2.130.10.10">
    <property type="entry name" value="YVTN repeat-like/Quinoprotein amine dehydrogenase"/>
    <property type="match status" value="1"/>
</dbReference>
<dbReference type="GO" id="GO:0070979">
    <property type="term" value="P:protein K11-linked ubiquitination"/>
    <property type="evidence" value="ECO:0007669"/>
    <property type="project" value="TreeGrafter"/>
</dbReference>
<dbReference type="InterPro" id="IPR024977">
    <property type="entry name" value="Apc4-like_WD40_dom"/>
</dbReference>
<feature type="region of interest" description="Disordered" evidence="6">
    <location>
        <begin position="107"/>
        <end position="127"/>
    </location>
</feature>
<dbReference type="EMBL" id="KQ241605">
    <property type="protein sequence ID" value="KNC87567.1"/>
    <property type="molecule type" value="Genomic_DNA"/>
</dbReference>
<dbReference type="GO" id="GO:0031145">
    <property type="term" value="P:anaphase-promoting complex-dependent catabolic process"/>
    <property type="evidence" value="ECO:0007669"/>
    <property type="project" value="InterPro"/>
</dbReference>
<evidence type="ECO:0000256" key="6">
    <source>
        <dbReference type="SAM" id="MobiDB-lite"/>
    </source>
</evidence>
<evidence type="ECO:0000259" key="7">
    <source>
        <dbReference type="Pfam" id="PF12894"/>
    </source>
</evidence>
<feature type="domain" description="Anaphase-promoting complex subunit 4 long" evidence="8">
    <location>
        <begin position="420"/>
        <end position="619"/>
    </location>
</feature>
<evidence type="ECO:0000313" key="10">
    <source>
        <dbReference type="Proteomes" id="UP000054560"/>
    </source>
</evidence>
<keyword evidence="3" id="KW-0498">Mitosis</keyword>
<dbReference type="RefSeq" id="XP_014161469.1">
    <property type="nucleotide sequence ID" value="XM_014305994.1"/>
</dbReference>
<dbReference type="InterPro" id="IPR036322">
    <property type="entry name" value="WD40_repeat_dom_sf"/>
</dbReference>